<dbReference type="HOGENOM" id="CLU_1189834_0_0_1"/>
<dbReference type="Proteomes" id="UP000015530">
    <property type="component" value="Unassembled WGS sequence"/>
</dbReference>
<dbReference type="AlphaFoldDB" id="T0LLW8"/>
<name>T0LLW8_COLGC</name>
<sequence length="233" mass="26109">MDNDLQAEACRIVTRMEEGLTVGSPDFVANWLTKLITTSTAWLYGFKKRTRLLSNTEQKLPGGADPSKLTDAFLGPLGLSIAHASRASFPMNENGTLGLQTDTHDEGLFSRPKSRSDAFIFEMDDIQYPHMLEKGNLEKGTASELQLADVSSRQYQKLPETAHEAAGSLPMELKRWAASTMSSNNPTHHVPSDEEIRHQARFLLFDDDDPWNQTAADNMEWLEDFKRQAGIPR</sequence>
<dbReference type="OrthoDB" id="10056939at2759"/>
<evidence type="ECO:0000313" key="2">
    <source>
        <dbReference type="Proteomes" id="UP000015530"/>
    </source>
</evidence>
<evidence type="ECO:0000313" key="1">
    <source>
        <dbReference type="EMBL" id="EQB49265.1"/>
    </source>
</evidence>
<dbReference type="STRING" id="1237896.T0LLW8"/>
<accession>T0LLW8</accession>
<proteinExistence type="predicted"/>
<dbReference type="EMBL" id="AMYD01002371">
    <property type="protein sequence ID" value="EQB49265.1"/>
    <property type="molecule type" value="Genomic_DNA"/>
</dbReference>
<reference evidence="2" key="1">
    <citation type="journal article" date="2013" name="Mol. Plant Microbe Interact.">
        <title>Global aspects of pacC regulation of pathogenicity genes in Colletotrichum gloeosporioides as revealed by transcriptome analysis.</title>
        <authorList>
            <person name="Alkan N."/>
            <person name="Meng X."/>
            <person name="Friedlander G."/>
            <person name="Reuveni E."/>
            <person name="Sukno S."/>
            <person name="Sherman A."/>
            <person name="Thon M."/>
            <person name="Fluhr R."/>
            <person name="Prusky D."/>
        </authorList>
    </citation>
    <scope>NUCLEOTIDE SEQUENCE [LARGE SCALE GENOMIC DNA]</scope>
    <source>
        <strain evidence="2">Cg-14</strain>
    </source>
</reference>
<gene>
    <name evidence="1" type="ORF">CGLO_11416</name>
</gene>
<organism evidence="1 2">
    <name type="scientific">Colletotrichum gloeosporioides (strain Cg-14)</name>
    <name type="common">Anthracnose fungus</name>
    <name type="synonym">Glomerella cingulata</name>
    <dbReference type="NCBI Taxonomy" id="1237896"/>
    <lineage>
        <taxon>Eukaryota</taxon>
        <taxon>Fungi</taxon>
        <taxon>Dikarya</taxon>
        <taxon>Ascomycota</taxon>
        <taxon>Pezizomycotina</taxon>
        <taxon>Sordariomycetes</taxon>
        <taxon>Hypocreomycetidae</taxon>
        <taxon>Glomerellales</taxon>
        <taxon>Glomerellaceae</taxon>
        <taxon>Colletotrichum</taxon>
        <taxon>Colletotrichum gloeosporioides species complex</taxon>
    </lineage>
</organism>
<comment type="caution">
    <text evidence="1">The sequence shown here is derived from an EMBL/GenBank/DDBJ whole genome shotgun (WGS) entry which is preliminary data.</text>
</comment>
<protein>
    <submittedName>
        <fullName evidence="1">Uncharacterized protein</fullName>
    </submittedName>
</protein>